<name>A0A7X2IYR0_9BACI</name>
<gene>
    <name evidence="2" type="ORF">GJU40_08145</name>
</gene>
<feature type="transmembrane region" description="Helical" evidence="1">
    <location>
        <begin position="12"/>
        <end position="35"/>
    </location>
</feature>
<keyword evidence="1" id="KW-0472">Membrane</keyword>
<feature type="transmembrane region" description="Helical" evidence="1">
    <location>
        <begin position="159"/>
        <end position="180"/>
    </location>
</feature>
<evidence type="ECO:0000256" key="1">
    <source>
        <dbReference type="SAM" id="Phobius"/>
    </source>
</evidence>
<dbReference type="RefSeq" id="WP_154307263.1">
    <property type="nucleotide sequence ID" value="NZ_WKKI01000011.1"/>
</dbReference>
<keyword evidence="3" id="KW-1185">Reference proteome</keyword>
<evidence type="ECO:0000313" key="3">
    <source>
        <dbReference type="Proteomes" id="UP000448867"/>
    </source>
</evidence>
<dbReference type="OrthoDB" id="2573593at2"/>
<keyword evidence="1" id="KW-1133">Transmembrane helix</keyword>
<organism evidence="2 3">
    <name type="scientific">Metabacillus lacus</name>
    <dbReference type="NCBI Taxonomy" id="1983721"/>
    <lineage>
        <taxon>Bacteria</taxon>
        <taxon>Bacillati</taxon>
        <taxon>Bacillota</taxon>
        <taxon>Bacilli</taxon>
        <taxon>Bacillales</taxon>
        <taxon>Bacillaceae</taxon>
        <taxon>Metabacillus</taxon>
    </lineage>
</organism>
<feature type="transmembrane region" description="Helical" evidence="1">
    <location>
        <begin position="228"/>
        <end position="249"/>
    </location>
</feature>
<evidence type="ECO:0000313" key="2">
    <source>
        <dbReference type="EMBL" id="MRX72131.1"/>
    </source>
</evidence>
<proteinExistence type="predicted"/>
<accession>A0A7X2IYR0</accession>
<keyword evidence="1" id="KW-0812">Transmembrane</keyword>
<feature type="transmembrane region" description="Helical" evidence="1">
    <location>
        <begin position="187"/>
        <end position="208"/>
    </location>
</feature>
<sequence length="262" mass="30181">MKQLLSVEWKKALTLNRILMCLAIIFIPTTVQFLYVKTGYQFYRPVEVHTEMIGGIIALLFPILFIIIYSNSYASEIKDNFITYMKSRTKLSNYLLAKGIVNAVLTFAVAFSMVFVSFVLIVYIEPLLNIVVYETRDIRHVSVGTFEIFLSYGTLTYGLVYSFWVAVNAVLYSTASYVLTIIIKNNFLALSLPFLWYFVVNYAIAILGFPQFSMSSTAFPFNITQQPIWTIFVPFTTNIMILFSLIFYVKTHFQEKVFEHAS</sequence>
<dbReference type="AlphaFoldDB" id="A0A7X2IYR0"/>
<comment type="caution">
    <text evidence="2">The sequence shown here is derived from an EMBL/GenBank/DDBJ whole genome shotgun (WGS) entry which is preliminary data.</text>
</comment>
<dbReference type="EMBL" id="WKKI01000011">
    <property type="protein sequence ID" value="MRX72131.1"/>
    <property type="molecule type" value="Genomic_DNA"/>
</dbReference>
<feature type="transmembrane region" description="Helical" evidence="1">
    <location>
        <begin position="95"/>
        <end position="124"/>
    </location>
</feature>
<dbReference type="Proteomes" id="UP000448867">
    <property type="component" value="Unassembled WGS sequence"/>
</dbReference>
<feature type="transmembrane region" description="Helical" evidence="1">
    <location>
        <begin position="55"/>
        <end position="74"/>
    </location>
</feature>
<reference evidence="2 3" key="1">
    <citation type="submission" date="2019-11" db="EMBL/GenBank/DDBJ databases">
        <title>Bacillus lacus genome.</title>
        <authorList>
            <person name="Allen C.J."/>
            <person name="Newman J.D."/>
        </authorList>
    </citation>
    <scope>NUCLEOTIDE SEQUENCE [LARGE SCALE GENOMIC DNA]</scope>
    <source>
        <strain evidence="2 3">KCTC 33946</strain>
    </source>
</reference>
<protein>
    <submittedName>
        <fullName evidence="2">ABC transporter permease</fullName>
    </submittedName>
</protein>